<dbReference type="GO" id="GO:0043565">
    <property type="term" value="F:sequence-specific DNA binding"/>
    <property type="evidence" value="ECO:0007669"/>
    <property type="project" value="TreeGrafter"/>
</dbReference>
<accession>A0A9P6HZ11</accession>
<name>A0A9P6HZ11_9PEZI</name>
<keyword evidence="2" id="KW-0805">Transcription regulation</keyword>
<dbReference type="RefSeq" id="XP_038742944.1">
    <property type="nucleotide sequence ID" value="XM_038891657.1"/>
</dbReference>
<organism evidence="6 7">
    <name type="scientific">Colletotrichum karsti</name>
    <dbReference type="NCBI Taxonomy" id="1095194"/>
    <lineage>
        <taxon>Eukaryota</taxon>
        <taxon>Fungi</taxon>
        <taxon>Dikarya</taxon>
        <taxon>Ascomycota</taxon>
        <taxon>Pezizomycotina</taxon>
        <taxon>Sordariomycetes</taxon>
        <taxon>Hypocreomycetidae</taxon>
        <taxon>Glomerellales</taxon>
        <taxon>Glomerellaceae</taxon>
        <taxon>Colletotrichum</taxon>
        <taxon>Colletotrichum boninense species complex</taxon>
    </lineage>
</organism>
<dbReference type="PANTHER" id="PTHR47540">
    <property type="entry name" value="THIAMINE REPRESSIBLE GENES REGULATORY PROTEIN THI5"/>
    <property type="match status" value="1"/>
</dbReference>
<keyword evidence="7" id="KW-1185">Reference proteome</keyword>
<keyword evidence="5" id="KW-0539">Nucleus</keyword>
<proteinExistence type="predicted"/>
<dbReference type="InterPro" id="IPR051711">
    <property type="entry name" value="Stress_Response_Reg"/>
</dbReference>
<gene>
    <name evidence="6" type="ORF">CkaCkLH20_08942</name>
</gene>
<evidence type="ECO:0000313" key="7">
    <source>
        <dbReference type="Proteomes" id="UP000781932"/>
    </source>
</evidence>
<comment type="caution">
    <text evidence="6">The sequence shown here is derived from an EMBL/GenBank/DDBJ whole genome shotgun (WGS) entry which is preliminary data.</text>
</comment>
<dbReference type="CDD" id="cd12148">
    <property type="entry name" value="fungal_TF_MHR"/>
    <property type="match status" value="1"/>
</dbReference>
<evidence type="ECO:0000256" key="1">
    <source>
        <dbReference type="ARBA" id="ARBA00004123"/>
    </source>
</evidence>
<dbReference type="EMBL" id="JAATWM020000031">
    <property type="protein sequence ID" value="KAF9873483.1"/>
    <property type="molecule type" value="Genomic_DNA"/>
</dbReference>
<reference evidence="6" key="2">
    <citation type="submission" date="2020-11" db="EMBL/GenBank/DDBJ databases">
        <title>Whole genome sequencing of Colletotrichum sp.</title>
        <authorList>
            <person name="Li H."/>
        </authorList>
    </citation>
    <scope>NUCLEOTIDE SEQUENCE</scope>
    <source>
        <strain evidence="6">CkLH20</strain>
    </source>
</reference>
<dbReference type="GO" id="GO:0045944">
    <property type="term" value="P:positive regulation of transcription by RNA polymerase II"/>
    <property type="evidence" value="ECO:0007669"/>
    <property type="project" value="TreeGrafter"/>
</dbReference>
<evidence type="ECO:0000256" key="2">
    <source>
        <dbReference type="ARBA" id="ARBA00023015"/>
    </source>
</evidence>
<dbReference type="OrthoDB" id="3266505at2759"/>
<protein>
    <submittedName>
        <fullName evidence="6">Uncharacterized protein</fullName>
    </submittedName>
</protein>
<dbReference type="PANTHER" id="PTHR47540:SF6">
    <property type="entry name" value="ZN(II)2CYS6 TRANSCRIPTION FACTOR (EUROFUNG)"/>
    <property type="match status" value="1"/>
</dbReference>
<evidence type="ECO:0000313" key="6">
    <source>
        <dbReference type="EMBL" id="KAF9873483.1"/>
    </source>
</evidence>
<dbReference type="GeneID" id="62164731"/>
<sequence length="297" mass="34318">MTSSELGAWSSFQPEQIKVDYPSEEPLGPEDAGNFFEADFLRARIQITMMKAEADVFIDAWQSIRDDIPHFERRARPILLKLESWKKELPACMSFDCELGMPDAMAQMTNMRSLASLYLRCNHCFILLLRPFFLRQITHIMSNEAGNASRESLEAFSDRCLRAARTNVCIMIGLWHRERVAKFGFWDSIHLFSGLTILSLAMTVNKRRTASFDEKESDFETYSTGKNVLNYMMRAGNLASKGHEKMLMEIEQMEQVLGTRQTEGFEPLMEQWDMDEWMAQVMGYDPSTSSFVLNEFE</sequence>
<evidence type="ECO:0000256" key="4">
    <source>
        <dbReference type="ARBA" id="ARBA00023163"/>
    </source>
</evidence>
<evidence type="ECO:0000256" key="3">
    <source>
        <dbReference type="ARBA" id="ARBA00023125"/>
    </source>
</evidence>
<comment type="subcellular location">
    <subcellularLocation>
        <location evidence="1">Nucleus</location>
    </subcellularLocation>
</comment>
<dbReference type="AlphaFoldDB" id="A0A9P6HZ11"/>
<reference evidence="6" key="1">
    <citation type="submission" date="2020-03" db="EMBL/GenBank/DDBJ databases">
        <authorList>
            <person name="He L."/>
        </authorList>
    </citation>
    <scope>NUCLEOTIDE SEQUENCE</scope>
    <source>
        <strain evidence="6">CkLH20</strain>
    </source>
</reference>
<keyword evidence="4" id="KW-0804">Transcription</keyword>
<keyword evidence="3" id="KW-0238">DNA-binding</keyword>
<evidence type="ECO:0000256" key="5">
    <source>
        <dbReference type="ARBA" id="ARBA00023242"/>
    </source>
</evidence>
<dbReference type="Proteomes" id="UP000781932">
    <property type="component" value="Unassembled WGS sequence"/>
</dbReference>
<dbReference type="GO" id="GO:0005634">
    <property type="term" value="C:nucleus"/>
    <property type="evidence" value="ECO:0007669"/>
    <property type="project" value="UniProtKB-SubCell"/>
</dbReference>